<dbReference type="GO" id="GO:0005737">
    <property type="term" value="C:cytoplasm"/>
    <property type="evidence" value="ECO:0007669"/>
    <property type="project" value="TreeGrafter"/>
</dbReference>
<dbReference type="PANTHER" id="PTHR20903:SF0">
    <property type="entry name" value="PREFOLDIN SUBUNIT 1"/>
    <property type="match status" value="1"/>
</dbReference>
<comment type="caution">
    <text evidence="4">The sequence shown here is derived from an EMBL/GenBank/DDBJ whole genome shotgun (WGS) entry which is preliminary data.</text>
</comment>
<accession>A0A4U0WYI4</accession>
<comment type="similarity">
    <text evidence="1">Belongs to the prefoldin subunit beta family.</text>
</comment>
<dbReference type="GO" id="GO:0051082">
    <property type="term" value="F:unfolded protein binding"/>
    <property type="evidence" value="ECO:0007669"/>
    <property type="project" value="InterPro"/>
</dbReference>
<dbReference type="Gene3D" id="1.10.287.370">
    <property type="match status" value="1"/>
</dbReference>
<dbReference type="AlphaFoldDB" id="A0A4U0WYI4"/>
<evidence type="ECO:0000256" key="2">
    <source>
        <dbReference type="ARBA" id="ARBA00023186"/>
    </source>
</evidence>
<organism evidence="4 5">
    <name type="scientific">Cryomyces minteri</name>
    <dbReference type="NCBI Taxonomy" id="331657"/>
    <lineage>
        <taxon>Eukaryota</taxon>
        <taxon>Fungi</taxon>
        <taxon>Dikarya</taxon>
        <taxon>Ascomycota</taxon>
        <taxon>Pezizomycotina</taxon>
        <taxon>Dothideomycetes</taxon>
        <taxon>Dothideomycetes incertae sedis</taxon>
        <taxon>Cryomyces</taxon>
    </lineage>
</organism>
<gene>
    <name evidence="4" type="ORF">B0A49_05354</name>
</gene>
<dbReference type="OrthoDB" id="2015447at2759"/>
<keyword evidence="5" id="KW-1185">Reference proteome</keyword>
<dbReference type="CDD" id="cd23164">
    <property type="entry name" value="Prefoldin_1"/>
    <property type="match status" value="1"/>
</dbReference>
<keyword evidence="3" id="KW-0175">Coiled coil</keyword>
<dbReference type="GO" id="GO:0016272">
    <property type="term" value="C:prefoldin complex"/>
    <property type="evidence" value="ECO:0007669"/>
    <property type="project" value="InterPro"/>
</dbReference>
<dbReference type="Proteomes" id="UP000308768">
    <property type="component" value="Unassembled WGS sequence"/>
</dbReference>
<evidence type="ECO:0008006" key="6">
    <source>
        <dbReference type="Google" id="ProtNLM"/>
    </source>
</evidence>
<evidence type="ECO:0000256" key="3">
    <source>
        <dbReference type="SAM" id="Coils"/>
    </source>
</evidence>
<feature type="coiled-coil region" evidence="3">
    <location>
        <begin position="76"/>
        <end position="103"/>
    </location>
</feature>
<evidence type="ECO:0000313" key="4">
    <source>
        <dbReference type="EMBL" id="TKA68884.1"/>
    </source>
</evidence>
<keyword evidence="2" id="KW-0143">Chaperone</keyword>
<evidence type="ECO:0000313" key="5">
    <source>
        <dbReference type="Proteomes" id="UP000308768"/>
    </source>
</evidence>
<protein>
    <recommendedName>
        <fullName evidence="6">Prefoldin subunit 1</fullName>
    </recommendedName>
</protein>
<name>A0A4U0WYI4_9PEZI</name>
<proteinExistence type="inferred from homology"/>
<dbReference type="GO" id="GO:0044183">
    <property type="term" value="F:protein folding chaperone"/>
    <property type="evidence" value="ECO:0007669"/>
    <property type="project" value="TreeGrafter"/>
</dbReference>
<dbReference type="EMBL" id="NAJN01000775">
    <property type="protein sequence ID" value="TKA68884.1"/>
    <property type="molecule type" value="Genomic_DNA"/>
</dbReference>
<dbReference type="Pfam" id="PF01920">
    <property type="entry name" value="Prefoldin_2"/>
    <property type="match status" value="1"/>
</dbReference>
<dbReference type="InterPro" id="IPR002777">
    <property type="entry name" value="PFD_beta-like"/>
</dbReference>
<dbReference type="STRING" id="331657.A0A4U0WYI4"/>
<dbReference type="PANTHER" id="PTHR20903">
    <property type="entry name" value="PREFOLDIN SUBUNIT 1-RELATED"/>
    <property type="match status" value="1"/>
</dbReference>
<sequence length="120" mass="13625">MSIPNEALQKLLQEIEQKATFSQQQIGIVKAQIAAKNRESRLLQLTSSEVSSLPKDTNVYEGVGKMFVLNPTNEIKDRLSSEAEELKSDMSNLEKKLHYLETTFKNSRDHLEQLFSSGRV</sequence>
<dbReference type="InterPro" id="IPR009053">
    <property type="entry name" value="Prefoldin"/>
</dbReference>
<reference evidence="4 5" key="1">
    <citation type="submission" date="2017-03" db="EMBL/GenBank/DDBJ databases">
        <title>Genomes of endolithic fungi from Antarctica.</title>
        <authorList>
            <person name="Coleine C."/>
            <person name="Masonjones S."/>
            <person name="Stajich J.E."/>
        </authorList>
    </citation>
    <scope>NUCLEOTIDE SEQUENCE [LARGE SCALE GENOMIC DNA]</scope>
    <source>
        <strain evidence="4 5">CCFEE 5187</strain>
    </source>
</reference>
<dbReference type="SUPFAM" id="SSF46579">
    <property type="entry name" value="Prefoldin"/>
    <property type="match status" value="1"/>
</dbReference>
<evidence type="ECO:0000256" key="1">
    <source>
        <dbReference type="ARBA" id="ARBA00008045"/>
    </source>
</evidence>